<protein>
    <submittedName>
        <fullName evidence="1">Extracellular solute-binding protein</fullName>
    </submittedName>
</protein>
<reference evidence="1" key="1">
    <citation type="submission" date="2021-01" db="EMBL/GenBank/DDBJ databases">
        <authorList>
            <person name="Sun Q."/>
        </authorList>
    </citation>
    <scope>NUCLEOTIDE SEQUENCE</scope>
    <source>
        <strain evidence="1">YIM B02566</strain>
    </source>
</reference>
<comment type="caution">
    <text evidence="1">The sequence shown here is derived from an EMBL/GenBank/DDBJ whole genome shotgun (WGS) entry which is preliminary data.</text>
</comment>
<accession>A0ACC5QYI4</accession>
<dbReference type="EMBL" id="JAENHL010000004">
    <property type="protein sequence ID" value="MBK1865444.1"/>
    <property type="molecule type" value="Genomic_DNA"/>
</dbReference>
<dbReference type="Proteomes" id="UP000616151">
    <property type="component" value="Unassembled WGS sequence"/>
</dbReference>
<name>A0ACC5QYI4_9HYPH</name>
<evidence type="ECO:0000313" key="1">
    <source>
        <dbReference type="EMBL" id="MBK1865444.1"/>
    </source>
</evidence>
<proteinExistence type="predicted"/>
<evidence type="ECO:0000313" key="2">
    <source>
        <dbReference type="Proteomes" id="UP000616151"/>
    </source>
</evidence>
<organism evidence="1 2">
    <name type="scientific">Taklimakanibacter albus</name>
    <dbReference type="NCBI Taxonomy" id="2800327"/>
    <lineage>
        <taxon>Bacteria</taxon>
        <taxon>Pseudomonadati</taxon>
        <taxon>Pseudomonadota</taxon>
        <taxon>Alphaproteobacteria</taxon>
        <taxon>Hyphomicrobiales</taxon>
        <taxon>Aestuariivirgaceae</taxon>
        <taxon>Taklimakanibacter</taxon>
    </lineage>
</organism>
<keyword evidence="2" id="KW-1185">Reference proteome</keyword>
<gene>
    <name evidence="1" type="ORF">JHL16_03705</name>
</gene>
<sequence>MTMGVSKWLRKGVSGVALATALFALAACGEEQAASDKLKTGPIPEAKAELTVWSFLPGNYEKGVEAYNAIAADFQKAHPQITVKIIDMPYGTYFDQVRNSVVAQSGPDVITMYGSAQAYSYKNGLYPLQDAIDPALRKEIKYLDENYSADGNLYILPTGSYGYVMLVNRAIFAKAGIDPATALASWDSMLATCKALTEKGIQPMASGWKDGYLFETYLYMITSQMMDKPTLAKWVKGELKLDDKLFTDAVNYIMDMKTAGCFGDDKALGRNMFDDTNVQYATGGAAMLVNGALSRAMQLVKDQPETMAMALPQVPASKHKNLVDAGAEAGWGVTKWTKSPEASAAFVNFIASKESQEKLWAAIGVPSNISGFQAQAQNDMQAAYLALLANPENHTGFAAFPLPVLAVMERNAAPLMGGTMTVQQFMESANSAFAKTN</sequence>